<dbReference type="AlphaFoldDB" id="A0A8I0FS44"/>
<dbReference type="Pfam" id="PF00440">
    <property type="entry name" value="TetR_N"/>
    <property type="match status" value="1"/>
</dbReference>
<reference evidence="8 9" key="1">
    <citation type="submission" date="2020-07" db="EMBL/GenBank/DDBJ databases">
        <title>Sequencing the genomes of 1000 actinobacteria strains.</title>
        <authorList>
            <person name="Klenk H.-P."/>
        </authorList>
    </citation>
    <scope>NUCLEOTIDE SEQUENCE [LARGE SCALE GENOMIC DNA]</scope>
    <source>
        <strain evidence="8 9">DSM 19087</strain>
    </source>
</reference>
<keyword evidence="1" id="KW-0805">Transcription regulation</keyword>
<feature type="DNA-binding region" description="H-T-H motif" evidence="4">
    <location>
        <begin position="118"/>
        <end position="137"/>
    </location>
</feature>
<name>A0A8I0FS44_9ACTN</name>
<evidence type="ECO:0000259" key="6">
    <source>
        <dbReference type="PROSITE" id="PS50977"/>
    </source>
</evidence>
<dbReference type="PROSITE" id="PS50977">
    <property type="entry name" value="HTH_TETR_2"/>
    <property type="match status" value="1"/>
</dbReference>
<dbReference type="PROSITE" id="PS50943">
    <property type="entry name" value="HTH_CROC1"/>
    <property type="match status" value="1"/>
</dbReference>
<evidence type="ECO:0000256" key="1">
    <source>
        <dbReference type="ARBA" id="ARBA00023015"/>
    </source>
</evidence>
<dbReference type="InterPro" id="IPR010982">
    <property type="entry name" value="Lambda_DNA-bd_dom_sf"/>
</dbReference>
<comment type="caution">
    <text evidence="7">The sequence shown here is derived from an EMBL/GenBank/DDBJ whole genome shotgun (WGS) entry which is preliminary data.</text>
</comment>
<dbReference type="Proteomes" id="UP000659061">
    <property type="component" value="Unassembled WGS sequence"/>
</dbReference>
<dbReference type="InterPro" id="IPR050109">
    <property type="entry name" value="HTH-type_TetR-like_transc_reg"/>
</dbReference>
<dbReference type="Gene3D" id="1.10.260.40">
    <property type="entry name" value="lambda repressor-like DNA-binding domains"/>
    <property type="match status" value="1"/>
</dbReference>
<evidence type="ECO:0000313" key="9">
    <source>
        <dbReference type="Proteomes" id="UP000587211"/>
    </source>
</evidence>
<dbReference type="RefSeq" id="WP_179423818.1">
    <property type="nucleotide sequence ID" value="NZ_BAAAMP010000002.1"/>
</dbReference>
<evidence type="ECO:0000313" key="10">
    <source>
        <dbReference type="Proteomes" id="UP000659061"/>
    </source>
</evidence>
<keyword evidence="9" id="KW-1185">Reference proteome</keyword>
<protein>
    <submittedName>
        <fullName evidence="8">AcrR family transcriptional regulator/DNA-binding XRE family transcriptional regulator</fullName>
    </submittedName>
    <submittedName>
        <fullName evidence="7">TetR family transcriptional regulator</fullName>
    </submittedName>
</protein>
<dbReference type="InterPro" id="IPR009057">
    <property type="entry name" value="Homeodomain-like_sf"/>
</dbReference>
<dbReference type="Proteomes" id="UP000587211">
    <property type="component" value="Unassembled WGS sequence"/>
</dbReference>
<dbReference type="EMBL" id="JACBZN010000001">
    <property type="protein sequence ID" value="NYI37382.1"/>
    <property type="molecule type" value="Genomic_DNA"/>
</dbReference>
<dbReference type="InterPro" id="IPR001387">
    <property type="entry name" value="Cro/C1-type_HTH"/>
</dbReference>
<evidence type="ECO:0000256" key="2">
    <source>
        <dbReference type="ARBA" id="ARBA00023125"/>
    </source>
</evidence>
<evidence type="ECO:0000256" key="3">
    <source>
        <dbReference type="ARBA" id="ARBA00023163"/>
    </source>
</evidence>
<evidence type="ECO:0000256" key="4">
    <source>
        <dbReference type="PROSITE-ProRule" id="PRU00335"/>
    </source>
</evidence>
<keyword evidence="3" id="KW-0804">Transcription</keyword>
<dbReference type="SUPFAM" id="SSF47413">
    <property type="entry name" value="lambda repressor-like DNA-binding domains"/>
    <property type="match status" value="1"/>
</dbReference>
<evidence type="ECO:0000313" key="8">
    <source>
        <dbReference type="EMBL" id="NYI37382.1"/>
    </source>
</evidence>
<dbReference type="PANTHER" id="PTHR30055:SF234">
    <property type="entry name" value="HTH-TYPE TRANSCRIPTIONAL REGULATOR BETI"/>
    <property type="match status" value="1"/>
</dbReference>
<dbReference type="GO" id="GO:0003700">
    <property type="term" value="F:DNA-binding transcription factor activity"/>
    <property type="evidence" value="ECO:0007669"/>
    <property type="project" value="TreeGrafter"/>
</dbReference>
<dbReference type="InterPro" id="IPR001647">
    <property type="entry name" value="HTH_TetR"/>
</dbReference>
<proteinExistence type="predicted"/>
<dbReference type="Pfam" id="PF13560">
    <property type="entry name" value="HTH_31"/>
    <property type="match status" value="1"/>
</dbReference>
<evidence type="ECO:0000313" key="7">
    <source>
        <dbReference type="EMBL" id="MBD1268712.1"/>
    </source>
</evidence>
<dbReference type="GO" id="GO:0000976">
    <property type="term" value="F:transcription cis-regulatory region binding"/>
    <property type="evidence" value="ECO:0007669"/>
    <property type="project" value="TreeGrafter"/>
</dbReference>
<dbReference type="EMBL" id="JACWMT010000001">
    <property type="protein sequence ID" value="MBD1268712.1"/>
    <property type="molecule type" value="Genomic_DNA"/>
</dbReference>
<feature type="domain" description="HTH tetR-type" evidence="6">
    <location>
        <begin position="95"/>
        <end position="155"/>
    </location>
</feature>
<dbReference type="Gene3D" id="1.10.357.10">
    <property type="entry name" value="Tetracycline Repressor, domain 2"/>
    <property type="match status" value="1"/>
</dbReference>
<dbReference type="SMART" id="SM00530">
    <property type="entry name" value="HTH_XRE"/>
    <property type="match status" value="1"/>
</dbReference>
<reference evidence="7" key="2">
    <citation type="submission" date="2020-09" db="EMBL/GenBank/DDBJ databases">
        <title>Novel species in genus Aeromicrobium.</title>
        <authorList>
            <person name="Zhang G."/>
        </authorList>
    </citation>
    <scope>NUCLEOTIDE SEQUENCE</scope>
    <source>
        <strain evidence="7">SSW1-57</strain>
    </source>
</reference>
<feature type="domain" description="HTH cro/C1-type" evidence="5">
    <location>
        <begin position="14"/>
        <end position="68"/>
    </location>
</feature>
<accession>A0A8I0FS44</accession>
<gene>
    <name evidence="8" type="ORF">BJ975_000757</name>
    <name evidence="7" type="ORF">IDH50_00550</name>
</gene>
<keyword evidence="2 4" id="KW-0238">DNA-binding</keyword>
<dbReference type="SUPFAM" id="SSF46689">
    <property type="entry name" value="Homeodomain-like"/>
    <property type="match status" value="1"/>
</dbReference>
<organism evidence="7 10">
    <name type="scientific">Aeromicrobium tamlense</name>
    <dbReference type="NCBI Taxonomy" id="375541"/>
    <lineage>
        <taxon>Bacteria</taxon>
        <taxon>Bacillati</taxon>
        <taxon>Actinomycetota</taxon>
        <taxon>Actinomycetes</taxon>
        <taxon>Propionibacteriales</taxon>
        <taxon>Nocardioidaceae</taxon>
        <taxon>Aeromicrobium</taxon>
    </lineage>
</organism>
<dbReference type="PANTHER" id="PTHR30055">
    <property type="entry name" value="HTH-TYPE TRANSCRIPTIONAL REGULATOR RUTR"/>
    <property type="match status" value="1"/>
</dbReference>
<dbReference type="CDD" id="cd00093">
    <property type="entry name" value="HTH_XRE"/>
    <property type="match status" value="1"/>
</dbReference>
<dbReference type="PRINTS" id="PR00455">
    <property type="entry name" value="HTHTETR"/>
</dbReference>
<evidence type="ECO:0000259" key="5">
    <source>
        <dbReference type="PROSITE" id="PS50943"/>
    </source>
</evidence>
<sequence length="276" mass="28914">MTETSGAPTVGAAIRLARQAAGVTLRDLASTVGVSAGTMSAIENDKVGVSIARLSQIASALGTETAHLVMQPPSVSSAGTPPSLDRPRPWRASSTIRLDNVTAAAVTVFHEAGYHGATMRAIAATAQLSVAGVYHHHRSKHSILVSVYDLLLDELQARVAAAAEDGATPHDRVVNVVEAMSTFREQHPELARVADSELRSLDEPESGRIAARCRGVYDTLRVHADEALNATGGAPLSADEFSAAVLRLAGVSWLIPPEIRGGSTLPVTLAEAVLRR</sequence>